<protein>
    <submittedName>
        <fullName evidence="2">Uncharacterized protein</fullName>
    </submittedName>
</protein>
<gene>
    <name evidence="2" type="ORF">HELGO_WM3840</name>
</gene>
<keyword evidence="1" id="KW-0732">Signal</keyword>
<evidence type="ECO:0000256" key="1">
    <source>
        <dbReference type="SAM" id="SignalP"/>
    </source>
</evidence>
<feature type="chain" id="PRO_5027759945" evidence="1">
    <location>
        <begin position="25"/>
        <end position="251"/>
    </location>
</feature>
<name>A0A6S6SIG3_9BACT</name>
<proteinExistence type="predicted"/>
<dbReference type="AlphaFoldDB" id="A0A6S6SIG3"/>
<feature type="signal peptide" evidence="1">
    <location>
        <begin position="1"/>
        <end position="24"/>
    </location>
</feature>
<dbReference type="EMBL" id="CACVAX010000018">
    <property type="protein sequence ID" value="CAA6808227.1"/>
    <property type="molecule type" value="Genomic_DNA"/>
</dbReference>
<reference evidence="2" key="1">
    <citation type="submission" date="2020-01" db="EMBL/GenBank/DDBJ databases">
        <authorList>
            <person name="Meier V. D."/>
            <person name="Meier V D."/>
        </authorList>
    </citation>
    <scope>NUCLEOTIDE SEQUENCE</scope>
    <source>
        <strain evidence="2">HLG_WM_MAG_04</strain>
    </source>
</reference>
<organism evidence="2">
    <name type="scientific">uncultured Sulfurovum sp</name>
    <dbReference type="NCBI Taxonomy" id="269237"/>
    <lineage>
        <taxon>Bacteria</taxon>
        <taxon>Pseudomonadati</taxon>
        <taxon>Campylobacterota</taxon>
        <taxon>Epsilonproteobacteria</taxon>
        <taxon>Campylobacterales</taxon>
        <taxon>Sulfurovaceae</taxon>
        <taxon>Sulfurovum</taxon>
        <taxon>environmental samples</taxon>
    </lineage>
</organism>
<sequence>MTKIQKVSFLFLLPFILISSLLGSDHKNQEIIQIKPIEIPTSPKKATNAYHQNESSETILSKLQIAIKNNQTKATLTTKDHDTKIIANLQKAIKKQKVKKSIVKSKIKKKIKHSKVVIKKPKKTKKPKKIISSPKKISINKKVLLNNKSTESKTHLSDADYFDTIETIEPSNNHAPLKFVETLGVVAVSNQYEIDFIIPPKVELAKEEVVNISNASIETEALKNLEFVKTLGVVKVSKEFETTQATYYLEE</sequence>
<accession>A0A6S6SIG3</accession>
<evidence type="ECO:0000313" key="2">
    <source>
        <dbReference type="EMBL" id="CAA6808227.1"/>
    </source>
</evidence>